<keyword evidence="2" id="KW-1133">Transmembrane helix</keyword>
<dbReference type="Proteomes" id="UP000295184">
    <property type="component" value="Unassembled WGS sequence"/>
</dbReference>
<name>A0A4R1R7Z6_9FIRM</name>
<feature type="domain" description="Anti-sigma factor RsgI-like middle" evidence="3">
    <location>
        <begin position="80"/>
        <end position="186"/>
    </location>
</feature>
<evidence type="ECO:0000259" key="3">
    <source>
        <dbReference type="Pfam" id="PF23750"/>
    </source>
</evidence>
<keyword evidence="2" id="KW-0812">Transmembrane</keyword>
<reference evidence="4 5" key="1">
    <citation type="submission" date="2019-03" db="EMBL/GenBank/DDBJ databases">
        <title>Genomic Encyclopedia of Type Strains, Phase IV (KMG-IV): sequencing the most valuable type-strain genomes for metagenomic binning, comparative biology and taxonomic classification.</title>
        <authorList>
            <person name="Goeker M."/>
        </authorList>
    </citation>
    <scope>NUCLEOTIDE SEQUENCE [LARGE SCALE GENOMIC DNA]</scope>
    <source>
        <strain evidence="4 5">DSM 100451</strain>
    </source>
</reference>
<protein>
    <recommendedName>
        <fullName evidence="3">Anti-sigma factor RsgI-like middle domain-containing protein</fullName>
    </recommendedName>
</protein>
<accession>A0A4R1R7Z6</accession>
<evidence type="ECO:0000256" key="2">
    <source>
        <dbReference type="SAM" id="Phobius"/>
    </source>
</evidence>
<feature type="region of interest" description="Disordered" evidence="1">
    <location>
        <begin position="201"/>
        <end position="225"/>
    </location>
</feature>
<evidence type="ECO:0000313" key="5">
    <source>
        <dbReference type="Proteomes" id="UP000295184"/>
    </source>
</evidence>
<organism evidence="4 5">
    <name type="scientific">Allofournierella massiliensis</name>
    <dbReference type="NCBI Taxonomy" id="1650663"/>
    <lineage>
        <taxon>Bacteria</taxon>
        <taxon>Bacillati</taxon>
        <taxon>Bacillota</taxon>
        <taxon>Clostridia</taxon>
        <taxon>Eubacteriales</taxon>
        <taxon>Oscillospiraceae</taxon>
        <taxon>Allofournierella</taxon>
    </lineage>
</organism>
<feature type="compositionally biased region" description="Acidic residues" evidence="1">
    <location>
        <begin position="287"/>
        <end position="312"/>
    </location>
</feature>
<dbReference type="RefSeq" id="WP_172733297.1">
    <property type="nucleotide sequence ID" value="NZ_SLUM01000001.1"/>
</dbReference>
<feature type="compositionally biased region" description="Pro residues" evidence="1">
    <location>
        <begin position="207"/>
        <end position="217"/>
    </location>
</feature>
<dbReference type="EMBL" id="SLUM01000001">
    <property type="protein sequence ID" value="TCL61650.1"/>
    <property type="molecule type" value="Genomic_DNA"/>
</dbReference>
<dbReference type="InterPro" id="IPR055431">
    <property type="entry name" value="RsgI_M"/>
</dbReference>
<sequence>MKYLVMEVRPSYAILLDEEGRFVRAANLHYEPGQRVEHIVPMRTRAARGRGMLIWLPGALAAACLVLMAAVLLRAPIAPYASVYLTINPQVRIDVDRRSVARGLEGVNPDGQALVEGYDWKGKQLDQVTDELIDRAVAMGYLAPGGAITIDLEAEDESWAEQTNRQLREHLEEYLQYQNLRVTVQVGQSVSIPVAPAATAAPTAAPTAPPTPAPTAAPTPAANDSGYGDSAYGAAAGVPAPAAPDTGDSGYGEGDSGYGAAPTAAPAPAPAEEDSGYGDSAPAPAPEENDSGYDQPEEPEEPEQDSGYDGDD</sequence>
<keyword evidence="2" id="KW-0472">Membrane</keyword>
<comment type="caution">
    <text evidence="4">The sequence shown here is derived from an EMBL/GenBank/DDBJ whole genome shotgun (WGS) entry which is preliminary data.</text>
</comment>
<feature type="compositionally biased region" description="Low complexity" evidence="1">
    <location>
        <begin position="238"/>
        <end position="248"/>
    </location>
</feature>
<dbReference type="Pfam" id="PF23750">
    <property type="entry name" value="RsgI_M"/>
    <property type="match status" value="1"/>
</dbReference>
<gene>
    <name evidence="4" type="ORF">EDD77_101104</name>
</gene>
<proteinExistence type="predicted"/>
<evidence type="ECO:0000313" key="4">
    <source>
        <dbReference type="EMBL" id="TCL61650.1"/>
    </source>
</evidence>
<dbReference type="STRING" id="1650663.GCA_001486665_01703"/>
<feature type="transmembrane region" description="Helical" evidence="2">
    <location>
        <begin position="52"/>
        <end position="73"/>
    </location>
</feature>
<feature type="region of interest" description="Disordered" evidence="1">
    <location>
        <begin position="238"/>
        <end position="312"/>
    </location>
</feature>
<evidence type="ECO:0000256" key="1">
    <source>
        <dbReference type="SAM" id="MobiDB-lite"/>
    </source>
</evidence>
<dbReference type="AlphaFoldDB" id="A0A4R1R7Z6"/>